<sequence>MWLNKDHELAQAKLKEWVKKKQRELLSASQNTRLNGRDILQRRKQLSAPTTPKKQARPSSIPVVSPPSAARRRAIPLTVPTTPVTSPKPPKTADSQAAYLEWLKRKSAELNRAAIERARQDTERAALRAAATALAKQRYDEWKAARKAPPPPTRPKLHQFPIVPPSHSSSSAQQEPRVTFADVFGDIAFYPGYTPDMSQHTTTSGAPTRSTGNPQRLAFGRPIANSTSHLSNPSSSKRAISTASRPLYLHHPEVSDTEPPNLLSPPGMFAELERMQRHYPAYLKRFPGHVAHAGASVGKVWIDPRNSMREQAAKAAKWARLNAAVGCYCHDQQAGKCASEEHRREDVHALEEVEADMGKKQGMTDRMKE</sequence>
<evidence type="ECO:0000256" key="1">
    <source>
        <dbReference type="SAM" id="MobiDB-lite"/>
    </source>
</evidence>
<dbReference type="Proteomes" id="UP000193411">
    <property type="component" value="Unassembled WGS sequence"/>
</dbReference>
<reference evidence="2 3" key="1">
    <citation type="submission" date="2016-07" db="EMBL/GenBank/DDBJ databases">
        <title>Pervasive Adenine N6-methylation of Active Genes in Fungi.</title>
        <authorList>
            <consortium name="DOE Joint Genome Institute"/>
            <person name="Mondo S.J."/>
            <person name="Dannebaum R.O."/>
            <person name="Kuo R.C."/>
            <person name="Labutti K."/>
            <person name="Haridas S."/>
            <person name="Kuo A."/>
            <person name="Salamov A."/>
            <person name="Ahrendt S.R."/>
            <person name="Lipzen A."/>
            <person name="Sullivan W."/>
            <person name="Andreopoulos W.B."/>
            <person name="Clum A."/>
            <person name="Lindquist E."/>
            <person name="Daum C."/>
            <person name="Ramamoorthy G.K."/>
            <person name="Gryganskyi A."/>
            <person name="Culley D."/>
            <person name="Magnuson J.K."/>
            <person name="James T.Y."/>
            <person name="O'Malley M.A."/>
            <person name="Stajich J.E."/>
            <person name="Spatafora J.W."/>
            <person name="Visel A."/>
            <person name="Grigoriev I.V."/>
        </authorList>
    </citation>
    <scope>NUCLEOTIDE SEQUENCE [LARGE SCALE GENOMIC DNA]</scope>
    <source>
        <strain evidence="2 3">PL171</strain>
    </source>
</reference>
<comment type="caution">
    <text evidence="2">The sequence shown here is derived from an EMBL/GenBank/DDBJ whole genome shotgun (WGS) entry which is preliminary data.</text>
</comment>
<feature type="region of interest" description="Disordered" evidence="1">
    <location>
        <begin position="26"/>
        <end position="93"/>
    </location>
</feature>
<keyword evidence="3" id="KW-1185">Reference proteome</keyword>
<organism evidence="2 3">
    <name type="scientific">Catenaria anguillulae PL171</name>
    <dbReference type="NCBI Taxonomy" id="765915"/>
    <lineage>
        <taxon>Eukaryota</taxon>
        <taxon>Fungi</taxon>
        <taxon>Fungi incertae sedis</taxon>
        <taxon>Blastocladiomycota</taxon>
        <taxon>Blastocladiomycetes</taxon>
        <taxon>Blastocladiales</taxon>
        <taxon>Catenariaceae</taxon>
        <taxon>Catenaria</taxon>
    </lineage>
</organism>
<proteinExistence type="predicted"/>
<gene>
    <name evidence="2" type="ORF">BCR44DRAFT_38112</name>
</gene>
<feature type="compositionally biased region" description="Low complexity" evidence="1">
    <location>
        <begin position="58"/>
        <end position="68"/>
    </location>
</feature>
<evidence type="ECO:0000313" key="3">
    <source>
        <dbReference type="Proteomes" id="UP000193411"/>
    </source>
</evidence>
<feature type="compositionally biased region" description="Low complexity" evidence="1">
    <location>
        <begin position="226"/>
        <end position="236"/>
    </location>
</feature>
<evidence type="ECO:0000313" key="2">
    <source>
        <dbReference type="EMBL" id="ORZ41293.1"/>
    </source>
</evidence>
<dbReference type="EMBL" id="MCFL01000001">
    <property type="protein sequence ID" value="ORZ41293.1"/>
    <property type="molecule type" value="Genomic_DNA"/>
</dbReference>
<protein>
    <submittedName>
        <fullName evidence="2">Uncharacterized protein</fullName>
    </submittedName>
</protein>
<accession>A0A1Y2I5D4</accession>
<dbReference type="AlphaFoldDB" id="A0A1Y2I5D4"/>
<feature type="compositionally biased region" description="Polar residues" evidence="1">
    <location>
        <begin position="196"/>
        <end position="214"/>
    </location>
</feature>
<feature type="region of interest" description="Disordered" evidence="1">
    <location>
        <begin position="195"/>
        <end position="239"/>
    </location>
</feature>
<name>A0A1Y2I5D4_9FUNG</name>